<dbReference type="PANTHER" id="PTHR30188">
    <property type="entry name" value="ABC TRANSPORTER PERMEASE PROTEIN-RELATED"/>
    <property type="match status" value="1"/>
</dbReference>
<feature type="transmembrane region" description="Helical" evidence="1">
    <location>
        <begin position="161"/>
        <end position="180"/>
    </location>
</feature>
<dbReference type="GO" id="GO:0005548">
    <property type="term" value="F:phospholipid transporter activity"/>
    <property type="evidence" value="ECO:0007669"/>
    <property type="project" value="TreeGrafter"/>
</dbReference>
<name>A0A5C2HA32_9BACT</name>
<dbReference type="Pfam" id="PF02405">
    <property type="entry name" value="MlaE"/>
    <property type="match status" value="1"/>
</dbReference>
<reference evidence="2 3" key="2">
    <citation type="submission" date="2019-09" db="EMBL/GenBank/DDBJ databases">
        <title>Taxonomic note: a critical rebuttal of the proposed division of the genus Arcobacter into six genera, emended descriptions of Arcobacter anaerophilus and the genus Arcobacter, and an assessment of genus-level boundaries for Epsilonproteobacteria using in silico genomic comparator tools.</title>
        <authorList>
            <person name="On S.L.W."/>
            <person name="Miller W.G."/>
            <person name="Biggs P."/>
            <person name="Cornelius A."/>
            <person name="Vandamme P."/>
        </authorList>
    </citation>
    <scope>NUCLEOTIDE SEQUENCE [LARGE SCALE GENOMIC DNA]</scope>
    <source>
        <strain evidence="2 3">CCUG 56899</strain>
    </source>
</reference>
<feature type="transmembrane region" description="Helical" evidence="1">
    <location>
        <begin position="248"/>
        <end position="269"/>
    </location>
</feature>
<evidence type="ECO:0000256" key="1">
    <source>
        <dbReference type="RuleBase" id="RU362044"/>
    </source>
</evidence>
<evidence type="ECO:0000313" key="3">
    <source>
        <dbReference type="Proteomes" id="UP000322644"/>
    </source>
</evidence>
<dbReference type="Proteomes" id="UP000322644">
    <property type="component" value="Chromosome"/>
</dbReference>
<organism evidence="2 3">
    <name type="scientific">Arcobacter porcinus</name>
    <dbReference type="NCBI Taxonomy" id="1935204"/>
    <lineage>
        <taxon>Bacteria</taxon>
        <taxon>Pseudomonadati</taxon>
        <taxon>Campylobacterota</taxon>
        <taxon>Epsilonproteobacteria</taxon>
        <taxon>Campylobacterales</taxon>
        <taxon>Arcobacteraceae</taxon>
        <taxon>Arcobacter</taxon>
    </lineage>
</organism>
<feature type="transmembrane region" description="Helical" evidence="1">
    <location>
        <begin position="306"/>
        <end position="329"/>
    </location>
</feature>
<comment type="similarity">
    <text evidence="1">Belongs to the MlaE permease family.</text>
</comment>
<dbReference type="AlphaFoldDB" id="A0A5C2HA32"/>
<dbReference type="GO" id="GO:0043190">
    <property type="term" value="C:ATP-binding cassette (ABC) transporter complex"/>
    <property type="evidence" value="ECO:0007669"/>
    <property type="project" value="InterPro"/>
</dbReference>
<reference evidence="2 3" key="1">
    <citation type="submission" date="2019-09" db="EMBL/GenBank/DDBJ databases">
        <title>Complete genome sequencing of four Arcobacter species reveals a diverse suite of mobile elements.</title>
        <authorList>
            <person name="Miller W.G."/>
            <person name="Yee E."/>
            <person name="Bono J.L."/>
        </authorList>
    </citation>
    <scope>NUCLEOTIDE SEQUENCE [LARGE SCALE GENOMIC DNA]</scope>
    <source>
        <strain evidence="2 3">CCUG 56899</strain>
    </source>
</reference>
<dbReference type="KEGG" id="apoc:APORC_0144"/>
<keyword evidence="1" id="KW-0472">Membrane</keyword>
<dbReference type="InterPro" id="IPR003453">
    <property type="entry name" value="ABC_MlaE_roteobac"/>
</dbReference>
<dbReference type="InterPro" id="IPR030802">
    <property type="entry name" value="Permease_MalE"/>
</dbReference>
<dbReference type="PANTHER" id="PTHR30188:SF3">
    <property type="entry name" value="ABC TRANSPORTER PERMEASE"/>
    <property type="match status" value="1"/>
</dbReference>
<feature type="transmembrane region" description="Helical" evidence="1">
    <location>
        <begin position="123"/>
        <end position="141"/>
    </location>
</feature>
<proteinExistence type="inferred from homology"/>
<feature type="transmembrane region" description="Helical" evidence="1">
    <location>
        <begin position="275"/>
        <end position="294"/>
    </location>
</feature>
<evidence type="ECO:0000313" key="2">
    <source>
        <dbReference type="EMBL" id="QEP39783.1"/>
    </source>
</evidence>
<sequence>MKKSTYFTLENYENNYNLNLQNSWNIENLEKIVNSFKNISFPKNANITISFEDLKKLDSSAAIFLVSKLKELKENQLNFEDADKYKNIFLFYWDNFEQKEQEKQKENFIYKVGEKSYKIYKTFNLFIIFVGELFFHLYQSLFRPNKIRVKTVLEQIESSAYKALLIVVVTSFLVGVVIAYQGAVQLEKFGANIFVVEMISISMFREIAPLITAIVIAGRSASSYTAEIGAMKITDEIDAMRTMGFEPALYLTLPRVLALAISLPLLVFLSDIVGIMGGMLVAFASLDITYLEFVNRLQNEVPVKHLFLGVFKAFVFGIFIALIACFRGFQVENNTTSIGKYTTMSVVNSIFMVILLDALFSVIFTKIGI</sequence>
<dbReference type="EMBL" id="CP036246">
    <property type="protein sequence ID" value="QEP39783.1"/>
    <property type="molecule type" value="Genomic_DNA"/>
</dbReference>
<dbReference type="RefSeq" id="WP_066386190.1">
    <property type="nucleotide sequence ID" value="NZ_CP036246.2"/>
</dbReference>
<keyword evidence="1" id="KW-1133">Transmembrane helix</keyword>
<dbReference type="NCBIfam" id="TIGR00056">
    <property type="entry name" value="MlaE family lipid ABC transporter permease subunit"/>
    <property type="match status" value="1"/>
</dbReference>
<accession>A0A5C2HA32</accession>
<protein>
    <submittedName>
        <fullName evidence="2">Lipid asymmetry ABC transporter MlaABCDEF, permease component MlaE</fullName>
    </submittedName>
</protein>
<gene>
    <name evidence="2" type="primary">mlaE</name>
    <name evidence="2" type="ORF">APORC_0144</name>
</gene>
<keyword evidence="1" id="KW-0812">Transmembrane</keyword>
<feature type="transmembrane region" description="Helical" evidence="1">
    <location>
        <begin position="341"/>
        <end position="364"/>
    </location>
</feature>